<proteinExistence type="predicted"/>
<comment type="caution">
    <text evidence="1">The sequence shown here is derived from an EMBL/GenBank/DDBJ whole genome shotgun (WGS) entry which is preliminary data.</text>
</comment>
<evidence type="ECO:0000313" key="2">
    <source>
        <dbReference type="Proteomes" id="UP000688947"/>
    </source>
</evidence>
<reference evidence="1" key="1">
    <citation type="submission" date="2021-01" db="EMBL/GenBank/DDBJ databases">
        <title>Phytophthora aleatoria, a newly-described species from Pinus radiata is distinct from Phytophthora cactorum isolates based on comparative genomics.</title>
        <authorList>
            <person name="Mcdougal R."/>
            <person name="Panda P."/>
            <person name="Williams N."/>
            <person name="Studholme D.J."/>
        </authorList>
    </citation>
    <scope>NUCLEOTIDE SEQUENCE</scope>
    <source>
        <strain evidence="1">NZFS 3830</strain>
    </source>
</reference>
<name>A0A8T1TUT1_9STRA</name>
<organism evidence="1 2">
    <name type="scientific">Phytophthora cactorum</name>
    <dbReference type="NCBI Taxonomy" id="29920"/>
    <lineage>
        <taxon>Eukaryota</taxon>
        <taxon>Sar</taxon>
        <taxon>Stramenopiles</taxon>
        <taxon>Oomycota</taxon>
        <taxon>Peronosporomycetes</taxon>
        <taxon>Peronosporales</taxon>
        <taxon>Peronosporaceae</taxon>
        <taxon>Phytophthora</taxon>
    </lineage>
</organism>
<evidence type="ECO:0000313" key="1">
    <source>
        <dbReference type="EMBL" id="KAG6947573.1"/>
    </source>
</evidence>
<dbReference type="AlphaFoldDB" id="A0A8T1TUT1"/>
<sequence>MNYSRSVARALPKPCLPANEYGLSHVLRSIDEYLIPFLCHEVFTAAWHQYTPLTSYFEGPLRYGEKPVVLQCEVAIYINRCYARAIRYCQVALHKRNGLKSIEIREILRGEYDV</sequence>
<dbReference type="Proteomes" id="UP000688947">
    <property type="component" value="Unassembled WGS sequence"/>
</dbReference>
<dbReference type="EMBL" id="JAENGZ010001524">
    <property type="protein sequence ID" value="KAG6947573.1"/>
    <property type="molecule type" value="Genomic_DNA"/>
</dbReference>
<accession>A0A8T1TUT1</accession>
<gene>
    <name evidence="1" type="ORF">JG687_00016019</name>
</gene>
<protein>
    <submittedName>
        <fullName evidence="1">Uncharacterized protein</fullName>
    </submittedName>
</protein>